<dbReference type="Gene3D" id="1.10.510.10">
    <property type="entry name" value="Transferase(Phosphotransferase) domain 1"/>
    <property type="match status" value="1"/>
</dbReference>
<dbReference type="GO" id="GO:0030447">
    <property type="term" value="P:filamentous growth"/>
    <property type="evidence" value="ECO:0007669"/>
    <property type="project" value="UniProtKB-ARBA"/>
</dbReference>
<evidence type="ECO:0000256" key="10">
    <source>
        <dbReference type="PROSITE-ProRule" id="PRU10141"/>
    </source>
</evidence>
<gene>
    <name evidence="14" type="ORF">CXQ85_000699</name>
</gene>
<dbReference type="SMART" id="SM00454">
    <property type="entry name" value="SAM"/>
    <property type="match status" value="1"/>
</dbReference>
<evidence type="ECO:0000259" key="13">
    <source>
        <dbReference type="PROSITE" id="PS50105"/>
    </source>
</evidence>
<dbReference type="AlphaFoldDB" id="A0A2V1AUE9"/>
<dbReference type="PROSITE" id="PS00107">
    <property type="entry name" value="PROTEIN_KINASE_ATP"/>
    <property type="match status" value="1"/>
</dbReference>
<evidence type="ECO:0000313" key="15">
    <source>
        <dbReference type="Proteomes" id="UP000244309"/>
    </source>
</evidence>
<keyword evidence="5 10" id="KW-0547">Nucleotide-binding</keyword>
<dbReference type="SMART" id="SM00220">
    <property type="entry name" value="S_TKc"/>
    <property type="match status" value="1"/>
</dbReference>
<dbReference type="InterPro" id="IPR001660">
    <property type="entry name" value="SAM"/>
</dbReference>
<proteinExistence type="inferred from homology"/>
<comment type="similarity">
    <text evidence="1">Belongs to the protein kinase superfamily. STE Ser/Thr protein kinase family. MAP kinase kinase kinase subfamily.</text>
</comment>
<protein>
    <recommendedName>
        <fullName evidence="2">mitogen-activated protein kinase kinase kinase</fullName>
        <ecNumber evidence="2">2.7.11.25</ecNumber>
    </recommendedName>
</protein>
<dbReference type="Pfam" id="PF00069">
    <property type="entry name" value="Pkinase"/>
    <property type="match status" value="1"/>
</dbReference>
<evidence type="ECO:0000256" key="8">
    <source>
        <dbReference type="ARBA" id="ARBA00047559"/>
    </source>
</evidence>
<evidence type="ECO:0000256" key="5">
    <source>
        <dbReference type="ARBA" id="ARBA00022741"/>
    </source>
</evidence>
<keyword evidence="6" id="KW-0418">Kinase</keyword>
<evidence type="ECO:0000259" key="12">
    <source>
        <dbReference type="PROSITE" id="PS50011"/>
    </source>
</evidence>
<dbReference type="Pfam" id="PF00536">
    <property type="entry name" value="SAM_1"/>
    <property type="match status" value="1"/>
</dbReference>
<dbReference type="SMART" id="SM01304">
    <property type="entry name" value="Ras_bdg_2"/>
    <property type="match status" value="1"/>
</dbReference>
<evidence type="ECO:0000256" key="11">
    <source>
        <dbReference type="SAM" id="MobiDB-lite"/>
    </source>
</evidence>
<dbReference type="Gene3D" id="3.10.20.90">
    <property type="entry name" value="Phosphatidylinositol 3-kinase Catalytic Subunit, Chain A, domain 1"/>
    <property type="match status" value="1"/>
</dbReference>
<dbReference type="RefSeq" id="XP_025342650.1">
    <property type="nucleotide sequence ID" value="XM_025484435.1"/>
</dbReference>
<dbReference type="InterPro" id="IPR013761">
    <property type="entry name" value="SAM/pointed_sf"/>
</dbReference>
<dbReference type="PROSITE" id="PS00108">
    <property type="entry name" value="PROTEIN_KINASE_ST"/>
    <property type="match status" value="1"/>
</dbReference>
<dbReference type="EMBL" id="PKFO01000005">
    <property type="protein sequence ID" value="PVH21710.1"/>
    <property type="molecule type" value="Genomic_DNA"/>
</dbReference>
<feature type="region of interest" description="Disordered" evidence="11">
    <location>
        <begin position="117"/>
        <end position="136"/>
    </location>
</feature>
<evidence type="ECO:0000256" key="7">
    <source>
        <dbReference type="ARBA" id="ARBA00022840"/>
    </source>
</evidence>
<evidence type="ECO:0000256" key="1">
    <source>
        <dbReference type="ARBA" id="ARBA00006529"/>
    </source>
</evidence>
<dbReference type="EC" id="2.7.11.25" evidence="2"/>
<evidence type="ECO:0000256" key="6">
    <source>
        <dbReference type="ARBA" id="ARBA00022777"/>
    </source>
</evidence>
<name>A0A2V1AUE9_9ASCO</name>
<dbReference type="InterPro" id="IPR029458">
    <property type="entry name" value="Ras-bd_By2"/>
</dbReference>
<dbReference type="CDD" id="cd09534">
    <property type="entry name" value="SAM_Ste11_fungal"/>
    <property type="match status" value="1"/>
</dbReference>
<dbReference type="Gene3D" id="1.10.150.50">
    <property type="entry name" value="Transcription Factor, Ets-1"/>
    <property type="match status" value="1"/>
</dbReference>
<dbReference type="GO" id="GO:0005524">
    <property type="term" value="F:ATP binding"/>
    <property type="evidence" value="ECO:0007669"/>
    <property type="project" value="UniProtKB-UniRule"/>
</dbReference>
<dbReference type="GeneID" id="37006031"/>
<dbReference type="FunFam" id="3.30.200.20:FF:000387">
    <property type="entry name" value="Serine/threonine-protein kinase STE11"/>
    <property type="match status" value="1"/>
</dbReference>
<dbReference type="PANTHER" id="PTHR11584">
    <property type="entry name" value="SERINE/THREONINE PROTEIN KINASE"/>
    <property type="match status" value="1"/>
</dbReference>
<comment type="catalytic activity">
    <reaction evidence="8">
        <text>L-threonyl-[protein] + ATP = O-phospho-L-threonyl-[protein] + ADP + H(+)</text>
        <dbReference type="Rhea" id="RHEA:46608"/>
        <dbReference type="Rhea" id="RHEA-COMP:11060"/>
        <dbReference type="Rhea" id="RHEA-COMP:11605"/>
        <dbReference type="ChEBI" id="CHEBI:15378"/>
        <dbReference type="ChEBI" id="CHEBI:30013"/>
        <dbReference type="ChEBI" id="CHEBI:30616"/>
        <dbReference type="ChEBI" id="CHEBI:61977"/>
        <dbReference type="ChEBI" id="CHEBI:456216"/>
        <dbReference type="EC" id="2.7.11.25"/>
    </reaction>
</comment>
<dbReference type="SUPFAM" id="SSF47769">
    <property type="entry name" value="SAM/Pointed domain"/>
    <property type="match status" value="1"/>
</dbReference>
<dbReference type="PROSITE" id="PS50105">
    <property type="entry name" value="SAM_DOMAIN"/>
    <property type="match status" value="1"/>
</dbReference>
<keyword evidence="3" id="KW-0723">Serine/threonine-protein kinase</keyword>
<comment type="catalytic activity">
    <reaction evidence="9">
        <text>L-seryl-[protein] + ATP = O-phospho-L-seryl-[protein] + ADP + H(+)</text>
        <dbReference type="Rhea" id="RHEA:17989"/>
        <dbReference type="Rhea" id="RHEA-COMP:9863"/>
        <dbReference type="Rhea" id="RHEA-COMP:11604"/>
        <dbReference type="ChEBI" id="CHEBI:15378"/>
        <dbReference type="ChEBI" id="CHEBI:29999"/>
        <dbReference type="ChEBI" id="CHEBI:30616"/>
        <dbReference type="ChEBI" id="CHEBI:83421"/>
        <dbReference type="ChEBI" id="CHEBI:456216"/>
        <dbReference type="EC" id="2.7.11.25"/>
    </reaction>
</comment>
<dbReference type="FunFam" id="1.10.510.10:FF:000334">
    <property type="entry name" value="Serine/threonine-protein kinase STE11"/>
    <property type="match status" value="1"/>
</dbReference>
<dbReference type="InterPro" id="IPR008271">
    <property type="entry name" value="Ser/Thr_kinase_AS"/>
</dbReference>
<evidence type="ECO:0000256" key="3">
    <source>
        <dbReference type="ARBA" id="ARBA00022527"/>
    </source>
</evidence>
<evidence type="ECO:0000256" key="4">
    <source>
        <dbReference type="ARBA" id="ARBA00022679"/>
    </source>
</evidence>
<dbReference type="SUPFAM" id="SSF56112">
    <property type="entry name" value="Protein kinase-like (PK-like)"/>
    <property type="match status" value="1"/>
</dbReference>
<dbReference type="InterPro" id="IPR011009">
    <property type="entry name" value="Kinase-like_dom_sf"/>
</dbReference>
<dbReference type="PANTHER" id="PTHR11584:SF369">
    <property type="entry name" value="MITOGEN-ACTIVATED PROTEIN KINASE KINASE KINASE 19-RELATED"/>
    <property type="match status" value="1"/>
</dbReference>
<dbReference type="STRING" id="45357.A0A2V1AUE9"/>
<evidence type="ECO:0000256" key="2">
    <source>
        <dbReference type="ARBA" id="ARBA00012406"/>
    </source>
</evidence>
<organism evidence="14 15">
    <name type="scientific">Candidozyma haemuli</name>
    <dbReference type="NCBI Taxonomy" id="45357"/>
    <lineage>
        <taxon>Eukaryota</taxon>
        <taxon>Fungi</taxon>
        <taxon>Dikarya</taxon>
        <taxon>Ascomycota</taxon>
        <taxon>Saccharomycotina</taxon>
        <taxon>Pichiomycetes</taxon>
        <taxon>Metschnikowiaceae</taxon>
        <taxon>Candidozyma</taxon>
    </lineage>
</organism>
<dbReference type="Pfam" id="PF14847">
    <property type="entry name" value="Ras_bdg_2"/>
    <property type="match status" value="1"/>
</dbReference>
<comment type="caution">
    <text evidence="14">The sequence shown here is derived from an EMBL/GenBank/DDBJ whole genome shotgun (WGS) entry which is preliminary data.</text>
</comment>
<dbReference type="Proteomes" id="UP000244309">
    <property type="component" value="Unassembled WGS sequence"/>
</dbReference>
<keyword evidence="7 10" id="KW-0067">ATP-binding</keyword>
<dbReference type="PROSITE" id="PS50011">
    <property type="entry name" value="PROTEIN_KINASE_DOM"/>
    <property type="match status" value="1"/>
</dbReference>
<dbReference type="InterPro" id="IPR017441">
    <property type="entry name" value="Protein_kinase_ATP_BS"/>
</dbReference>
<keyword evidence="15" id="KW-1185">Reference proteome</keyword>
<sequence length="711" mass="78618">MEYTDLQSWLLKNKCSQHLGKFIENGVTLDLVPELDTAALKEMGIHKVGDRLRLEVAISALNMQRLKTSVGIEDVQRQVQSELSSQWAQTGGAGATGGAGKTFNGVVPAESDDSTFVANGSRSLQRSRSGSDRDASARTVTFILPDGSMKKVNIEGCFNTQSIKRKALKKLGVKGRDTDYDTYIHTTGPGGAKISSLYDVEFVTICFAPDRMEKHRIMLTPKGEQPSPTAAEQSLRILQRMAGRKPQTPQMRNFFGQRPPSELISSNLGEYFPQAPQQELETTVRNSVRYSMRLSRRFRVPTTSSIFSGKSGGVSMASSERRPRNHKTIGDMMVHNVSVIDEATNPQDTISLVSKPESASVDDGQSEVSHRTEMSKHRFSVAASYTTNNNRYSRIELFSIDSDDDNADDCLDYYGELSADGEDIQPFIPGRKWVQGARIGAGSFGTVVLGMDPVTGELMAVKQVPIPTGAARHNDSQRSMIEALHHEMALLKELNHENIVRYFGSSSEGSFLNIFLEYVPGGSVQSMLQSYGPFEEPLIRNFVRQVLVGLTYLHSVDIIHRDIKGANILIDIKGTVKISDFGISKKVDSSEDREGNKQARRASLQGSVYWMAPEVVKQTAYTKKADIWSVGCLVVEMFTGKHPFPSFSQMQAIFKIGTHTQPQVPEWCTAEGKDFLTRTFEIDYDKRPTATQLLGEAFLSPLILSHSGPSD</sequence>
<reference evidence="14 15" key="1">
    <citation type="submission" date="2017-12" db="EMBL/GenBank/DDBJ databases">
        <title>Genome Sequence of a Multidrug-Resistant Candida haemulonii Isolate from a Patient with Chronic Leg Ulcers in Israel.</title>
        <authorList>
            <person name="Chow N.A."/>
            <person name="Gade L."/>
            <person name="Batra D."/>
            <person name="Rowe L.A."/>
            <person name="Ben-Ami R."/>
            <person name="Loparev V.N."/>
            <person name="Litvintseva A.P."/>
        </authorList>
    </citation>
    <scope>NUCLEOTIDE SEQUENCE [LARGE SCALE GENOMIC DNA]</scope>
    <source>
        <strain evidence="14 15">B11899</strain>
    </source>
</reference>
<dbReference type="GO" id="GO:0004709">
    <property type="term" value="F:MAP kinase kinase kinase activity"/>
    <property type="evidence" value="ECO:0007669"/>
    <property type="project" value="UniProtKB-EC"/>
</dbReference>
<keyword evidence="4" id="KW-0808">Transferase</keyword>
<feature type="domain" description="Protein kinase" evidence="12">
    <location>
        <begin position="433"/>
        <end position="699"/>
    </location>
</feature>
<evidence type="ECO:0000313" key="14">
    <source>
        <dbReference type="EMBL" id="PVH21710.1"/>
    </source>
</evidence>
<feature type="domain" description="SAM" evidence="13">
    <location>
        <begin position="1"/>
        <end position="64"/>
    </location>
</feature>
<dbReference type="VEuPathDB" id="FungiDB:CXQ85_000699"/>
<dbReference type="InterPro" id="IPR000719">
    <property type="entry name" value="Prot_kinase_dom"/>
</dbReference>
<dbReference type="OrthoDB" id="266718at2759"/>
<feature type="binding site" evidence="10">
    <location>
        <position position="462"/>
    </location>
    <ligand>
        <name>ATP</name>
        <dbReference type="ChEBI" id="CHEBI:30616"/>
    </ligand>
</feature>
<evidence type="ECO:0000256" key="9">
    <source>
        <dbReference type="ARBA" id="ARBA00048329"/>
    </source>
</evidence>
<accession>A0A2V1AUE9</accession>